<accession>A0A7J7KTU4</accession>
<evidence type="ECO:0000259" key="1">
    <source>
        <dbReference type="SMART" id="SM01017"/>
    </source>
</evidence>
<reference evidence="2" key="1">
    <citation type="submission" date="2020-06" db="EMBL/GenBank/DDBJ databases">
        <title>Draft genome of Bugula neritina, a colonial animal packing powerful symbionts and potential medicines.</title>
        <authorList>
            <person name="Rayko M."/>
        </authorList>
    </citation>
    <scope>NUCLEOTIDE SEQUENCE [LARGE SCALE GENOMIC DNA]</scope>
    <source>
        <strain evidence="2">Kwan_BN1</strain>
    </source>
</reference>
<name>A0A7J7KTU4_BUGNE</name>
<dbReference type="GO" id="GO:0005737">
    <property type="term" value="C:cytoplasm"/>
    <property type="evidence" value="ECO:0007669"/>
    <property type="project" value="TreeGrafter"/>
</dbReference>
<dbReference type="SMART" id="SM01017">
    <property type="entry name" value="Arrestin_C"/>
    <property type="match status" value="1"/>
</dbReference>
<dbReference type="Pfam" id="PF02752">
    <property type="entry name" value="Arrestin_C"/>
    <property type="match status" value="1"/>
</dbReference>
<dbReference type="AlphaFoldDB" id="A0A7J7KTU4"/>
<proteinExistence type="predicted"/>
<dbReference type="InterPro" id="IPR014756">
    <property type="entry name" value="Ig_E-set"/>
</dbReference>
<gene>
    <name evidence="2" type="ORF">EB796_000184</name>
</gene>
<dbReference type="InterPro" id="IPR011022">
    <property type="entry name" value="Arrestin_C-like"/>
</dbReference>
<protein>
    <recommendedName>
        <fullName evidence="1">Arrestin C-terminal-like domain-containing protein</fullName>
    </recommendedName>
</protein>
<dbReference type="InterPro" id="IPR014752">
    <property type="entry name" value="Arrestin-like_C"/>
</dbReference>
<dbReference type="PANTHER" id="PTHR11188">
    <property type="entry name" value="ARRESTIN DOMAIN CONTAINING PROTEIN"/>
    <property type="match status" value="1"/>
</dbReference>
<evidence type="ECO:0000313" key="3">
    <source>
        <dbReference type="Proteomes" id="UP000593567"/>
    </source>
</evidence>
<dbReference type="PANTHER" id="PTHR11188:SF17">
    <property type="entry name" value="FI21816P1"/>
    <property type="match status" value="1"/>
</dbReference>
<evidence type="ECO:0000313" key="2">
    <source>
        <dbReference type="EMBL" id="KAF6041505.1"/>
    </source>
</evidence>
<dbReference type="Proteomes" id="UP000593567">
    <property type="component" value="Unassembled WGS sequence"/>
</dbReference>
<dbReference type="InterPro" id="IPR050357">
    <property type="entry name" value="Arrestin_domain-protein"/>
</dbReference>
<dbReference type="Gene3D" id="2.60.40.640">
    <property type="match status" value="2"/>
</dbReference>
<keyword evidence="3" id="KW-1185">Reference proteome</keyword>
<feature type="domain" description="Arrestin C-terminal-like" evidence="1">
    <location>
        <begin position="155"/>
        <end position="277"/>
    </location>
</feature>
<dbReference type="GO" id="GO:0015031">
    <property type="term" value="P:protein transport"/>
    <property type="evidence" value="ECO:0007669"/>
    <property type="project" value="TreeGrafter"/>
</dbReference>
<dbReference type="SUPFAM" id="SSF81296">
    <property type="entry name" value="E set domains"/>
    <property type="match status" value="1"/>
</dbReference>
<dbReference type="EMBL" id="VXIV02000032">
    <property type="protein sequence ID" value="KAF6041505.1"/>
    <property type="molecule type" value="Genomic_DNA"/>
</dbReference>
<organism evidence="2 3">
    <name type="scientific">Bugula neritina</name>
    <name type="common">Brown bryozoan</name>
    <name type="synonym">Sertularia neritina</name>
    <dbReference type="NCBI Taxonomy" id="10212"/>
    <lineage>
        <taxon>Eukaryota</taxon>
        <taxon>Metazoa</taxon>
        <taxon>Spiralia</taxon>
        <taxon>Lophotrochozoa</taxon>
        <taxon>Bryozoa</taxon>
        <taxon>Gymnolaemata</taxon>
        <taxon>Cheilostomatida</taxon>
        <taxon>Flustrina</taxon>
        <taxon>Buguloidea</taxon>
        <taxon>Bugulidae</taxon>
        <taxon>Bugula</taxon>
    </lineage>
</organism>
<sequence length="368" mass="42155">MENMIIENKATLEKPAFVAGDNITGVINIRSDLQLNLTNVQLTLIGEGKVYYHKTNYRNQKLCEIKISPMPIKEYSTESGKVWRIPFSIKSTDNLSSTIDGNKKGKVHYYLSWEVDSDGGFCFQQQQEVIILANHCLETLPRSHEISGDNMDEEEHDNMVLHLYSPASAYLPGESIQFRAFVHNKGKRSIKKIAIFLIQNVLFYKSRRNMDIKGRNRSFLMSAKEISVQLKEDEEREWTDELQIPDPVAPSATGFHKVHYELVLVAITKGKKSNTRHLFDEVRYHFDMETYQDDHFRDYLPHATCELHIGSHHGNKLSSYMSSGEKPIQAIHDIWKCNPSDQAGAKSKASKPKQSYNNLAAFILTDQD</sequence>
<comment type="caution">
    <text evidence="2">The sequence shown here is derived from an EMBL/GenBank/DDBJ whole genome shotgun (WGS) entry which is preliminary data.</text>
</comment>
<dbReference type="OrthoDB" id="2333384at2759"/>